<dbReference type="Gramene" id="ONIVA03G26870.1">
    <property type="protein sequence ID" value="ONIVA03G26870.1"/>
    <property type="gene ID" value="ONIVA03G26870"/>
</dbReference>
<sequence length="103" mass="11182">METTLVCACHLAPWRTTWAAASLTVLRNSLDYANVNTSITVVVVVATIVLATTIVVVAVVVLITVVASRPCRFDCRQIWLALANVWSDLMPLTSGRPHLAPPR</sequence>
<dbReference type="HOGENOM" id="CLU_2268122_0_0_1"/>
<dbReference type="Proteomes" id="UP000006591">
    <property type="component" value="Chromosome 3"/>
</dbReference>
<keyword evidence="1" id="KW-1133">Transmembrane helix</keyword>
<accession>A0A0E0GQF7</accession>
<proteinExistence type="predicted"/>
<organism evidence="2">
    <name type="scientific">Oryza nivara</name>
    <name type="common">Indian wild rice</name>
    <name type="synonym">Oryza sativa f. spontanea</name>
    <dbReference type="NCBI Taxonomy" id="4536"/>
    <lineage>
        <taxon>Eukaryota</taxon>
        <taxon>Viridiplantae</taxon>
        <taxon>Streptophyta</taxon>
        <taxon>Embryophyta</taxon>
        <taxon>Tracheophyta</taxon>
        <taxon>Spermatophyta</taxon>
        <taxon>Magnoliopsida</taxon>
        <taxon>Liliopsida</taxon>
        <taxon>Poales</taxon>
        <taxon>Poaceae</taxon>
        <taxon>BOP clade</taxon>
        <taxon>Oryzoideae</taxon>
        <taxon>Oryzeae</taxon>
        <taxon>Oryzinae</taxon>
        <taxon>Oryza</taxon>
    </lineage>
</organism>
<protein>
    <submittedName>
        <fullName evidence="2">Uncharacterized protein</fullName>
    </submittedName>
</protein>
<dbReference type="AlphaFoldDB" id="A0A0E0GQF7"/>
<reference evidence="2" key="1">
    <citation type="submission" date="2015-04" db="UniProtKB">
        <authorList>
            <consortium name="EnsemblPlants"/>
        </authorList>
    </citation>
    <scope>IDENTIFICATION</scope>
    <source>
        <strain evidence="2">SL10</strain>
    </source>
</reference>
<reference evidence="2" key="2">
    <citation type="submission" date="2018-04" db="EMBL/GenBank/DDBJ databases">
        <title>OnivRS2 (Oryza nivara Reference Sequence Version 2).</title>
        <authorList>
            <person name="Zhang J."/>
            <person name="Kudrna D."/>
            <person name="Lee S."/>
            <person name="Talag J."/>
            <person name="Rajasekar S."/>
            <person name="Welchert J."/>
            <person name="Hsing Y.-I."/>
            <person name="Wing R.A."/>
        </authorList>
    </citation>
    <scope>NUCLEOTIDE SEQUENCE [LARGE SCALE GENOMIC DNA]</scope>
    <source>
        <strain evidence="2">SL10</strain>
    </source>
</reference>
<feature type="transmembrane region" description="Helical" evidence="1">
    <location>
        <begin position="43"/>
        <end position="67"/>
    </location>
</feature>
<keyword evidence="1" id="KW-0472">Membrane</keyword>
<evidence type="ECO:0000313" key="2">
    <source>
        <dbReference type="EnsemblPlants" id="ONIVA03G26870.1"/>
    </source>
</evidence>
<keyword evidence="3" id="KW-1185">Reference proteome</keyword>
<evidence type="ECO:0000313" key="3">
    <source>
        <dbReference type="Proteomes" id="UP000006591"/>
    </source>
</evidence>
<evidence type="ECO:0000256" key="1">
    <source>
        <dbReference type="SAM" id="Phobius"/>
    </source>
</evidence>
<name>A0A0E0GQF7_ORYNI</name>
<dbReference type="EnsemblPlants" id="ONIVA03G26870.1">
    <property type="protein sequence ID" value="ONIVA03G26870.1"/>
    <property type="gene ID" value="ONIVA03G26870"/>
</dbReference>
<keyword evidence="1" id="KW-0812">Transmembrane</keyword>